<feature type="region of interest" description="Disordered" evidence="1">
    <location>
        <begin position="1"/>
        <end position="96"/>
    </location>
</feature>
<reference evidence="2" key="1">
    <citation type="journal article" date="2021" name="IMA Fungus">
        <title>Genomic characterization of three marine fungi, including Emericellopsis atlantica sp. nov. with signatures of a generalist lifestyle and marine biomass degradation.</title>
        <authorList>
            <person name="Hagestad O.C."/>
            <person name="Hou L."/>
            <person name="Andersen J.H."/>
            <person name="Hansen E.H."/>
            <person name="Altermark B."/>
            <person name="Li C."/>
            <person name="Kuhnert E."/>
            <person name="Cox R.J."/>
            <person name="Crous P.W."/>
            <person name="Spatafora J.W."/>
            <person name="Lail K."/>
            <person name="Amirebrahimi M."/>
            <person name="Lipzen A."/>
            <person name="Pangilinan J."/>
            <person name="Andreopoulos W."/>
            <person name="Hayes R.D."/>
            <person name="Ng V."/>
            <person name="Grigoriev I.V."/>
            <person name="Jackson S.A."/>
            <person name="Sutton T.D.S."/>
            <person name="Dobson A.D.W."/>
            <person name="Rama T."/>
        </authorList>
    </citation>
    <scope>NUCLEOTIDE SEQUENCE</scope>
    <source>
        <strain evidence="2">TRa018bII</strain>
    </source>
</reference>
<dbReference type="Proteomes" id="UP000824998">
    <property type="component" value="Unassembled WGS sequence"/>
</dbReference>
<feature type="compositionally biased region" description="Polar residues" evidence="1">
    <location>
        <begin position="14"/>
        <end position="52"/>
    </location>
</feature>
<dbReference type="EMBL" id="MU251472">
    <property type="protein sequence ID" value="KAG9234174.1"/>
    <property type="molecule type" value="Genomic_DNA"/>
</dbReference>
<protein>
    <submittedName>
        <fullName evidence="2">Uncharacterized protein</fullName>
    </submittedName>
</protein>
<evidence type="ECO:0000313" key="2">
    <source>
        <dbReference type="EMBL" id="KAG9234174.1"/>
    </source>
</evidence>
<sequence>MKSFDQSPLLFLQPQHTPQPAFSHHPSFTSSFVIGNGSNPQTPSSAWSNHTPMKSGPKSTAGRKRSRDEAAPNLSDDEYFPVQAPKPQAQPENEDEWEYGEGMTLIKRGGYVIEASSQTGTWAEEKAEVERAKAQAQAALLSSSPDRPILRAAKSQRLDLTATPPIAEESMRHGALITPSAPSPERSGPTEPTIDDFTRHLGIGWSLISNEEHIQAAVRGWTKFIENHYPVTNVKIALQSKGLSSYLAEASEGYFLFGEDLKQGRLVSTNLEKVWTNLRGALPLFDGEMVMEAGETPKTNRASQPMNNATMEAPNGVINGVHLGHAIEVEMDMS</sequence>
<dbReference type="OrthoDB" id="5359669at2759"/>
<evidence type="ECO:0000313" key="3">
    <source>
        <dbReference type="Proteomes" id="UP000824998"/>
    </source>
</evidence>
<proteinExistence type="predicted"/>
<accession>A0A9P7YIA4</accession>
<organism evidence="2 3">
    <name type="scientific">Amylocarpus encephaloides</name>
    <dbReference type="NCBI Taxonomy" id="45428"/>
    <lineage>
        <taxon>Eukaryota</taxon>
        <taxon>Fungi</taxon>
        <taxon>Dikarya</taxon>
        <taxon>Ascomycota</taxon>
        <taxon>Pezizomycotina</taxon>
        <taxon>Leotiomycetes</taxon>
        <taxon>Helotiales</taxon>
        <taxon>Helotiales incertae sedis</taxon>
        <taxon>Amylocarpus</taxon>
    </lineage>
</organism>
<comment type="caution">
    <text evidence="2">The sequence shown here is derived from an EMBL/GenBank/DDBJ whole genome shotgun (WGS) entry which is preliminary data.</text>
</comment>
<keyword evidence="3" id="KW-1185">Reference proteome</keyword>
<name>A0A9P7YIA4_9HELO</name>
<dbReference type="AlphaFoldDB" id="A0A9P7YIA4"/>
<gene>
    <name evidence="2" type="ORF">BJ875DRAFT_462278</name>
</gene>
<evidence type="ECO:0000256" key="1">
    <source>
        <dbReference type="SAM" id="MobiDB-lite"/>
    </source>
</evidence>